<dbReference type="CDD" id="cd03419">
    <property type="entry name" value="GRX_GRXh_1_2_like"/>
    <property type="match status" value="2"/>
</dbReference>
<dbReference type="SUPFAM" id="SSF52833">
    <property type="entry name" value="Thioredoxin-like"/>
    <property type="match status" value="3"/>
</dbReference>
<dbReference type="Gene3D" id="3.40.30.10">
    <property type="entry name" value="Glutaredoxin"/>
    <property type="match status" value="3"/>
</dbReference>
<dbReference type="PANTHER" id="PTHR45694:SF18">
    <property type="entry name" value="GLUTAREDOXIN-1-RELATED"/>
    <property type="match status" value="1"/>
</dbReference>
<feature type="domain" description="Glutaredoxin" evidence="4">
    <location>
        <begin position="309"/>
        <end position="375"/>
    </location>
</feature>
<proteinExistence type="predicted"/>
<evidence type="ECO:0000256" key="3">
    <source>
        <dbReference type="SAM" id="MobiDB-lite"/>
    </source>
</evidence>
<dbReference type="Pfam" id="PF00462">
    <property type="entry name" value="Glutaredoxin"/>
    <property type="match status" value="2"/>
</dbReference>
<feature type="region of interest" description="Disordered" evidence="3">
    <location>
        <begin position="47"/>
        <end position="67"/>
    </location>
</feature>
<dbReference type="GO" id="GO:0034599">
    <property type="term" value="P:cellular response to oxidative stress"/>
    <property type="evidence" value="ECO:0007669"/>
    <property type="project" value="TreeGrafter"/>
</dbReference>
<evidence type="ECO:0000256" key="2">
    <source>
        <dbReference type="ARBA" id="ARBA00023284"/>
    </source>
</evidence>
<dbReference type="InterPro" id="IPR014025">
    <property type="entry name" value="Glutaredoxin_subgr"/>
</dbReference>
<dbReference type="InterPro" id="IPR011767">
    <property type="entry name" value="GLR_AS"/>
</dbReference>
<dbReference type="Proteomes" id="UP001140011">
    <property type="component" value="Unassembled WGS sequence"/>
</dbReference>
<dbReference type="GO" id="GO:0015038">
    <property type="term" value="F:glutathione disulfide oxidoreductase activity"/>
    <property type="evidence" value="ECO:0007669"/>
    <property type="project" value="TreeGrafter"/>
</dbReference>
<keyword evidence="1" id="KW-1015">Disulfide bond</keyword>
<evidence type="ECO:0000259" key="4">
    <source>
        <dbReference type="Pfam" id="PF00462"/>
    </source>
</evidence>
<accession>A0A9W8GXT0</accession>
<dbReference type="EMBL" id="JANBUH010000091">
    <property type="protein sequence ID" value="KAJ2754865.1"/>
    <property type="molecule type" value="Genomic_DNA"/>
</dbReference>
<dbReference type="InterPro" id="IPR002109">
    <property type="entry name" value="Glutaredoxin"/>
</dbReference>
<dbReference type="OrthoDB" id="423313at2759"/>
<dbReference type="AlphaFoldDB" id="A0A9W8GXT0"/>
<dbReference type="InterPro" id="IPR036249">
    <property type="entry name" value="Thioredoxin-like_sf"/>
</dbReference>
<dbReference type="GO" id="GO:0005737">
    <property type="term" value="C:cytoplasm"/>
    <property type="evidence" value="ECO:0007669"/>
    <property type="project" value="TreeGrafter"/>
</dbReference>
<feature type="domain" description="Glutaredoxin" evidence="4">
    <location>
        <begin position="83"/>
        <end position="149"/>
    </location>
</feature>
<evidence type="ECO:0000313" key="6">
    <source>
        <dbReference type="Proteomes" id="UP001140011"/>
    </source>
</evidence>
<comment type="caution">
    <text evidence="5">The sequence shown here is derived from an EMBL/GenBank/DDBJ whole genome shotgun (WGS) entry which is preliminary data.</text>
</comment>
<reference evidence="5" key="1">
    <citation type="submission" date="2022-07" db="EMBL/GenBank/DDBJ databases">
        <title>Phylogenomic reconstructions and comparative analyses of Kickxellomycotina fungi.</title>
        <authorList>
            <person name="Reynolds N.K."/>
            <person name="Stajich J.E."/>
            <person name="Barry K."/>
            <person name="Grigoriev I.V."/>
            <person name="Crous P."/>
            <person name="Smith M.E."/>
        </authorList>
    </citation>
    <scope>NUCLEOTIDE SEQUENCE</scope>
    <source>
        <strain evidence="5">BCRC 34297</strain>
    </source>
</reference>
<keyword evidence="2" id="KW-0676">Redox-active center</keyword>
<name>A0A9W8GXT0_9FUNG</name>
<organism evidence="5 6">
    <name type="scientific">Coemansia pectinata</name>
    <dbReference type="NCBI Taxonomy" id="1052879"/>
    <lineage>
        <taxon>Eukaryota</taxon>
        <taxon>Fungi</taxon>
        <taxon>Fungi incertae sedis</taxon>
        <taxon>Zoopagomycota</taxon>
        <taxon>Kickxellomycotina</taxon>
        <taxon>Kickxellomycetes</taxon>
        <taxon>Kickxellales</taxon>
        <taxon>Kickxellaceae</taxon>
        <taxon>Coemansia</taxon>
    </lineage>
</organism>
<dbReference type="PRINTS" id="PR00160">
    <property type="entry name" value="GLUTAREDOXIN"/>
</dbReference>
<dbReference type="PANTHER" id="PTHR45694">
    <property type="entry name" value="GLUTAREDOXIN 2"/>
    <property type="match status" value="1"/>
</dbReference>
<dbReference type="PROSITE" id="PS00195">
    <property type="entry name" value="GLUTAREDOXIN_1"/>
    <property type="match status" value="1"/>
</dbReference>
<sequence length="401" mass="44037">MSLAVTLYRHRLVLALVLAVGTLCLLSTRSFSVDGVLDALGDDSRDRPRGGINRHWPEAPLPADAGQGPASHFVQSVLRKHRIVVFSKTTCPHCKATKALLERYHGQYGLRYMVVEADQRKDMDDVKHALASLCQHSTFPSVFVDARCIGGNDDVYAKHANGDLQQIFVEAGLLPRSKLEQHKVALLESTRKLIADNSVTVYGRMADTNAAKAAAIIQGYQHEHAGLAYRFIDLDERADHLQLAEVVREISGQPSLPVVFVGGSEVGGYKGLQRLHASGELSKRLIDTKTSEQSAAERKVRQLIQRNRVMVFSKTYCPYSSKAKRLLGKLKEQHGLQFTVLEADKEADPMEVKAALGKISGRLTFPNIFVDGRSIGGSDDLQAQHASGELIKLLQKAGLIS</sequence>
<evidence type="ECO:0000256" key="1">
    <source>
        <dbReference type="ARBA" id="ARBA00023157"/>
    </source>
</evidence>
<dbReference type="PROSITE" id="PS51354">
    <property type="entry name" value="GLUTAREDOXIN_2"/>
    <property type="match status" value="3"/>
</dbReference>
<gene>
    <name evidence="5" type="ORF">GGI19_002098</name>
</gene>
<evidence type="ECO:0000313" key="5">
    <source>
        <dbReference type="EMBL" id="KAJ2754865.1"/>
    </source>
</evidence>
<keyword evidence="6" id="KW-1185">Reference proteome</keyword>
<protein>
    <recommendedName>
        <fullName evidence="4">Glutaredoxin domain-containing protein</fullName>
    </recommendedName>
</protein>